<gene>
    <name evidence="2" type="ORF">KIN20_000989</name>
</gene>
<name>A0AAD5MBY6_PARTN</name>
<proteinExistence type="predicted"/>
<keyword evidence="1" id="KW-0812">Transmembrane</keyword>
<keyword evidence="1" id="KW-0472">Membrane</keyword>
<keyword evidence="3" id="KW-1185">Reference proteome</keyword>
<feature type="transmembrane region" description="Helical" evidence="1">
    <location>
        <begin position="102"/>
        <end position="121"/>
    </location>
</feature>
<protein>
    <submittedName>
        <fullName evidence="2">Uncharacterized protein</fullName>
    </submittedName>
</protein>
<dbReference type="EMBL" id="JAHQIW010000152">
    <property type="protein sequence ID" value="KAJ1346237.1"/>
    <property type="molecule type" value="Genomic_DNA"/>
</dbReference>
<sequence>MASDVTAAKNEEDVEDLSPSTTRLTSLTNVTYVDISSRAEDIQAGLIDTFLNLEKIDKNLFLARHLLKRTNFIACGLRWAGYWSGSFCCDCKPLVRDFCQTVFIVIFCKAVMLICPSYIWWTALGMDAAFALDW</sequence>
<accession>A0AAD5MBY6</accession>
<reference evidence="2" key="1">
    <citation type="submission" date="2021-06" db="EMBL/GenBank/DDBJ databases">
        <title>Parelaphostrongylus tenuis whole genome reference sequence.</title>
        <authorList>
            <person name="Garwood T.J."/>
            <person name="Larsen P.A."/>
            <person name="Fountain-Jones N.M."/>
            <person name="Garbe J.R."/>
            <person name="Macchietto M.G."/>
            <person name="Kania S.A."/>
            <person name="Gerhold R.W."/>
            <person name="Richards J.E."/>
            <person name="Wolf T.M."/>
        </authorList>
    </citation>
    <scope>NUCLEOTIDE SEQUENCE</scope>
    <source>
        <strain evidence="2">MNPRO001-30</strain>
        <tissue evidence="2">Meninges</tissue>
    </source>
</reference>
<comment type="caution">
    <text evidence="2">The sequence shown here is derived from an EMBL/GenBank/DDBJ whole genome shotgun (WGS) entry which is preliminary data.</text>
</comment>
<evidence type="ECO:0000313" key="3">
    <source>
        <dbReference type="Proteomes" id="UP001196413"/>
    </source>
</evidence>
<evidence type="ECO:0000313" key="2">
    <source>
        <dbReference type="EMBL" id="KAJ1346237.1"/>
    </source>
</evidence>
<keyword evidence="1" id="KW-1133">Transmembrane helix</keyword>
<evidence type="ECO:0000256" key="1">
    <source>
        <dbReference type="SAM" id="Phobius"/>
    </source>
</evidence>
<dbReference type="Proteomes" id="UP001196413">
    <property type="component" value="Unassembled WGS sequence"/>
</dbReference>
<dbReference type="AlphaFoldDB" id="A0AAD5MBY6"/>
<organism evidence="2 3">
    <name type="scientific">Parelaphostrongylus tenuis</name>
    <name type="common">Meningeal worm</name>
    <dbReference type="NCBI Taxonomy" id="148309"/>
    <lineage>
        <taxon>Eukaryota</taxon>
        <taxon>Metazoa</taxon>
        <taxon>Ecdysozoa</taxon>
        <taxon>Nematoda</taxon>
        <taxon>Chromadorea</taxon>
        <taxon>Rhabditida</taxon>
        <taxon>Rhabditina</taxon>
        <taxon>Rhabditomorpha</taxon>
        <taxon>Strongyloidea</taxon>
        <taxon>Metastrongylidae</taxon>
        <taxon>Parelaphostrongylus</taxon>
    </lineage>
</organism>